<evidence type="ECO:0000256" key="3">
    <source>
        <dbReference type="ARBA" id="ARBA00007306"/>
    </source>
</evidence>
<comment type="subcellular location">
    <subcellularLocation>
        <location evidence="2 12">Nucleus</location>
    </subcellularLocation>
</comment>
<keyword evidence="8 12" id="KW-0805">Transcription regulation</keyword>
<dbReference type="InterPro" id="IPR036322">
    <property type="entry name" value="WD40_repeat_dom_sf"/>
</dbReference>
<evidence type="ECO:0000256" key="12">
    <source>
        <dbReference type="RuleBase" id="RU364014"/>
    </source>
</evidence>
<protein>
    <recommendedName>
        <fullName evidence="12">Protein HIR</fullName>
    </recommendedName>
</protein>
<feature type="repeat" description="WD" evidence="11">
    <location>
        <begin position="169"/>
        <end position="210"/>
    </location>
</feature>
<dbReference type="Pfam" id="PF07569">
    <property type="entry name" value="Hira"/>
    <property type="match status" value="1"/>
</dbReference>
<reference evidence="16 17" key="1">
    <citation type="journal article" date="2016" name="Nat. Commun.">
        <title>Ectomycorrhizal ecology is imprinted in the genome of the dominant symbiotic fungus Cenococcum geophilum.</title>
        <authorList>
            <consortium name="DOE Joint Genome Institute"/>
            <person name="Peter M."/>
            <person name="Kohler A."/>
            <person name="Ohm R.A."/>
            <person name="Kuo A."/>
            <person name="Krutzmann J."/>
            <person name="Morin E."/>
            <person name="Arend M."/>
            <person name="Barry K.W."/>
            <person name="Binder M."/>
            <person name="Choi C."/>
            <person name="Clum A."/>
            <person name="Copeland A."/>
            <person name="Grisel N."/>
            <person name="Haridas S."/>
            <person name="Kipfer T."/>
            <person name="LaButti K."/>
            <person name="Lindquist E."/>
            <person name="Lipzen A."/>
            <person name="Maire R."/>
            <person name="Meier B."/>
            <person name="Mihaltcheva S."/>
            <person name="Molinier V."/>
            <person name="Murat C."/>
            <person name="Poggeler S."/>
            <person name="Quandt C.A."/>
            <person name="Sperisen C."/>
            <person name="Tritt A."/>
            <person name="Tisserant E."/>
            <person name="Crous P.W."/>
            <person name="Henrissat B."/>
            <person name="Nehls U."/>
            <person name="Egli S."/>
            <person name="Spatafora J.W."/>
            <person name="Grigoriev I.V."/>
            <person name="Martin F.M."/>
        </authorList>
    </citation>
    <scope>NUCLEOTIDE SEQUENCE [LARGE SCALE GENOMIC DNA]</scope>
    <source>
        <strain evidence="16 17">CBS 207.34</strain>
    </source>
</reference>
<dbReference type="InterPro" id="IPR019015">
    <property type="entry name" value="HIRA_B_motif"/>
</dbReference>
<dbReference type="PANTHER" id="PTHR13831">
    <property type="entry name" value="MEMBER OF THE HIR1 FAMILY OF WD-REPEAT PROTEINS"/>
    <property type="match status" value="1"/>
</dbReference>
<evidence type="ECO:0000256" key="9">
    <source>
        <dbReference type="ARBA" id="ARBA00023163"/>
    </source>
</evidence>
<dbReference type="PROSITE" id="PS50082">
    <property type="entry name" value="WD_REPEATS_2"/>
    <property type="match status" value="4"/>
</dbReference>
<dbReference type="SMART" id="SM00320">
    <property type="entry name" value="WD40"/>
    <property type="match status" value="6"/>
</dbReference>
<dbReference type="InterPro" id="IPR011494">
    <property type="entry name" value="HIRA-like_C"/>
</dbReference>
<evidence type="ECO:0000256" key="6">
    <source>
        <dbReference type="ARBA" id="ARBA00022737"/>
    </source>
</evidence>
<dbReference type="InterPro" id="IPR055410">
    <property type="entry name" value="Beta-prop_CAF1B_HIR1"/>
</dbReference>
<feature type="region of interest" description="Disordered" evidence="13">
    <location>
        <begin position="635"/>
        <end position="655"/>
    </location>
</feature>
<dbReference type="AlphaFoldDB" id="A0A8E2FC53"/>
<feature type="region of interest" description="Disordered" evidence="13">
    <location>
        <begin position="435"/>
        <end position="476"/>
    </location>
</feature>
<dbReference type="Pfam" id="PF24105">
    <property type="entry name" value="Beta-prop_CAF1B_HIR1"/>
    <property type="match status" value="1"/>
</dbReference>
<name>A0A8E2FC53_9PEZI</name>
<dbReference type="GO" id="GO:0031491">
    <property type="term" value="F:nucleosome binding"/>
    <property type="evidence" value="ECO:0007669"/>
    <property type="project" value="TreeGrafter"/>
</dbReference>
<organism evidence="16 17">
    <name type="scientific">Glonium stellatum</name>
    <dbReference type="NCBI Taxonomy" id="574774"/>
    <lineage>
        <taxon>Eukaryota</taxon>
        <taxon>Fungi</taxon>
        <taxon>Dikarya</taxon>
        <taxon>Ascomycota</taxon>
        <taxon>Pezizomycotina</taxon>
        <taxon>Dothideomycetes</taxon>
        <taxon>Pleosporomycetidae</taxon>
        <taxon>Gloniales</taxon>
        <taxon>Gloniaceae</taxon>
        <taxon>Glonium</taxon>
    </lineage>
</organism>
<dbReference type="GO" id="GO:0006338">
    <property type="term" value="P:chromatin remodeling"/>
    <property type="evidence" value="ECO:0007669"/>
    <property type="project" value="InterPro"/>
</dbReference>
<dbReference type="FunFam" id="2.130.10.10:FF:001557">
    <property type="entry name" value="Protein HIR"/>
    <property type="match status" value="1"/>
</dbReference>
<comment type="similarity">
    <text evidence="3 12">Belongs to the WD repeat HIR1 family.</text>
</comment>
<comment type="function">
    <text evidence="1 12">Required for replication-independent chromatin assembly and for the periodic repression of histone gene transcription during the cell cycle.</text>
</comment>
<proteinExistence type="inferred from homology"/>
<evidence type="ECO:0000313" key="16">
    <source>
        <dbReference type="EMBL" id="OCL14482.1"/>
    </source>
</evidence>
<dbReference type="OrthoDB" id="1741719at2759"/>
<sequence length="1040" mass="112867">MHLVKPLWLTHPGELKDFEVYSCHVSPDGTRLVTAAGDGHVRIWSTEAIFNSTNPEYTKPKQLAAISHHSGTIHTVRFSGNNKYLASGADDKIVCVYVLDPNPPTHASTFGSNEPPPVENWRVLRRLIGHDNDVQDLGWSYDSSILVSVGLDSKVVIWSGHTFEKLKTVSNHQSHVKGITFDPANKYFATASDDRTIKVFRFTSPPPNATAQDQVNNFMLETTISGPFIASPLTTYFRRCSWSPDGNHIAAANAVNGPVSSVAIISRGTWDSDINLIGHEGPVEVCAFSPRMFYREPLTQEHMDSNGNPTLPSVTVVACAGQDKTLSIWNTSFARPFTITQELAMKSISDLAWAPNGETLFVTSLDGSIMAVVFEPGELGYPASMQENERSLSKFGAGRRAGVVEGTDALLLEESSKAGELKGVQGRMGALMGDSGAHAAPITNGTNGSAPALTNGSAPPANQAPAEPAPDNRVDKLKQRVTVTKDGKKRIQPMLVSASSGLAESSLPQTHLISAATTGVRSDNPHNILDLSKPFDGFPKGGLASLLIGNKRKFAEIEGDEDRQVERRLAGAARNGGAAIVLNSTDGLIPPASASKLIDNEPPKVLRPAIINPALTVSPVRLAVPKVRSIIVRTMDGSEPPHANGVDAAPGGRAEPANEDAVMLEARNASGSSRTGRPQDNDPTRMNCTKRGQSLWQDYLPKAVLLLTGNANFWAAACEDGSVYVWTPAGRRILNALILEAQPVIMDCRGWWLLCISAIGMCHVWNLNTVSSPHPPISLAPVLDIAAHAQGPHLTRSPGIIFARLNSVGRIVVAMSNGDGYTYSPTMYVWQRISEPWWAVGSQYWNTTDSSVGNLKSSSDQAKATEDNDEVSLENISAGIIPLLERNTTNHTLVQGRAYYLQRLIKALISAEGYESFEASVSVAHLENRVAAAMALGAREEFRIYLFMYAKRLGAEGLKGKIEELLRSLLGNIFIDVRDPNRDLENEKEELCGWKRQELLKEVVLILGKHRDLQRITVPYARLLGVINERPDDQGMITDM</sequence>
<dbReference type="InterPro" id="IPR015943">
    <property type="entry name" value="WD40/YVTN_repeat-like_dom_sf"/>
</dbReference>
<gene>
    <name evidence="16" type="ORF">AOQ84DRAFT_331002</name>
</gene>
<keyword evidence="6 12" id="KW-0677">Repeat</keyword>
<dbReference type="GO" id="GO:0000785">
    <property type="term" value="C:chromatin"/>
    <property type="evidence" value="ECO:0007669"/>
    <property type="project" value="TreeGrafter"/>
</dbReference>
<dbReference type="Pfam" id="PF09453">
    <property type="entry name" value="HIRA_B"/>
    <property type="match status" value="1"/>
</dbReference>
<dbReference type="InterPro" id="IPR031120">
    <property type="entry name" value="HIR1-like"/>
</dbReference>
<dbReference type="GO" id="GO:0000417">
    <property type="term" value="C:HIR complex"/>
    <property type="evidence" value="ECO:0007669"/>
    <property type="project" value="TreeGrafter"/>
</dbReference>
<keyword evidence="7 12" id="KW-0156">Chromatin regulator</keyword>
<feature type="domain" description="Protein HIRA-like C-terminal" evidence="14">
    <location>
        <begin position="730"/>
        <end position="969"/>
    </location>
</feature>
<keyword evidence="5 11" id="KW-0853">WD repeat</keyword>
<evidence type="ECO:0000256" key="13">
    <source>
        <dbReference type="SAM" id="MobiDB-lite"/>
    </source>
</evidence>
<dbReference type="Proteomes" id="UP000250140">
    <property type="component" value="Unassembled WGS sequence"/>
</dbReference>
<evidence type="ECO:0000259" key="15">
    <source>
        <dbReference type="Pfam" id="PF24105"/>
    </source>
</evidence>
<accession>A0A8E2FC53</accession>
<dbReference type="GO" id="GO:0006355">
    <property type="term" value="P:regulation of DNA-templated transcription"/>
    <property type="evidence" value="ECO:0007669"/>
    <property type="project" value="InterPro"/>
</dbReference>
<keyword evidence="10 12" id="KW-0539">Nucleus</keyword>
<evidence type="ECO:0000256" key="4">
    <source>
        <dbReference type="ARBA" id="ARBA00022491"/>
    </source>
</evidence>
<dbReference type="PROSITE" id="PS50294">
    <property type="entry name" value="WD_REPEATS_REGION"/>
    <property type="match status" value="2"/>
</dbReference>
<feature type="repeat" description="WD" evidence="11">
    <location>
        <begin position="127"/>
        <end position="168"/>
    </location>
</feature>
<evidence type="ECO:0000256" key="10">
    <source>
        <dbReference type="ARBA" id="ARBA00023242"/>
    </source>
</evidence>
<feature type="compositionally biased region" description="Polar residues" evidence="13">
    <location>
        <begin position="443"/>
        <end position="457"/>
    </location>
</feature>
<dbReference type="GO" id="GO:0005634">
    <property type="term" value="C:nucleus"/>
    <property type="evidence" value="ECO:0007669"/>
    <property type="project" value="UniProtKB-SubCell"/>
</dbReference>
<evidence type="ECO:0000256" key="11">
    <source>
        <dbReference type="PROSITE-ProRule" id="PRU00221"/>
    </source>
</evidence>
<evidence type="ECO:0000256" key="1">
    <source>
        <dbReference type="ARBA" id="ARBA00002677"/>
    </source>
</evidence>
<dbReference type="EMBL" id="KV748568">
    <property type="protein sequence ID" value="OCL14482.1"/>
    <property type="molecule type" value="Genomic_DNA"/>
</dbReference>
<keyword evidence="4 12" id="KW-0678">Repressor</keyword>
<evidence type="ECO:0000313" key="17">
    <source>
        <dbReference type="Proteomes" id="UP000250140"/>
    </source>
</evidence>
<dbReference type="FunFam" id="2.130.10.10:FF:000290">
    <property type="entry name" value="Protein HIR"/>
    <property type="match status" value="1"/>
</dbReference>
<evidence type="ECO:0000259" key="14">
    <source>
        <dbReference type="Pfam" id="PF07569"/>
    </source>
</evidence>
<dbReference type="CDD" id="cd00200">
    <property type="entry name" value="WD40"/>
    <property type="match status" value="1"/>
</dbReference>
<dbReference type="InterPro" id="IPR001680">
    <property type="entry name" value="WD40_rpt"/>
</dbReference>
<dbReference type="PANTHER" id="PTHR13831:SF0">
    <property type="entry name" value="PROTEIN HIRA"/>
    <property type="match status" value="1"/>
</dbReference>
<evidence type="ECO:0000256" key="5">
    <source>
        <dbReference type="ARBA" id="ARBA00022574"/>
    </source>
</evidence>
<keyword evidence="9 12" id="KW-0804">Transcription</keyword>
<feature type="region of interest" description="Disordered" evidence="13">
    <location>
        <begin position="667"/>
        <end position="687"/>
    </location>
</feature>
<evidence type="ECO:0000256" key="8">
    <source>
        <dbReference type="ARBA" id="ARBA00023015"/>
    </source>
</evidence>
<keyword evidence="17" id="KW-1185">Reference proteome</keyword>
<feature type="domain" description="CAF1B/HIR1 beta-propeller" evidence="15">
    <location>
        <begin position="28"/>
        <end position="379"/>
    </location>
</feature>
<dbReference type="GO" id="GO:0006351">
    <property type="term" value="P:DNA-templated transcription"/>
    <property type="evidence" value="ECO:0007669"/>
    <property type="project" value="InterPro"/>
</dbReference>
<feature type="repeat" description="WD" evidence="11">
    <location>
        <begin position="20"/>
        <end position="47"/>
    </location>
</feature>
<dbReference type="Gene3D" id="2.130.10.10">
    <property type="entry name" value="YVTN repeat-like/Quinoprotein amine dehydrogenase"/>
    <property type="match status" value="2"/>
</dbReference>
<dbReference type="SUPFAM" id="SSF50978">
    <property type="entry name" value="WD40 repeat-like"/>
    <property type="match status" value="2"/>
</dbReference>
<evidence type="ECO:0000256" key="7">
    <source>
        <dbReference type="ARBA" id="ARBA00022853"/>
    </source>
</evidence>
<feature type="repeat" description="WD" evidence="11">
    <location>
        <begin position="66"/>
        <end position="97"/>
    </location>
</feature>
<evidence type="ECO:0000256" key="2">
    <source>
        <dbReference type="ARBA" id="ARBA00004123"/>
    </source>
</evidence>